<evidence type="ECO:0000256" key="4">
    <source>
        <dbReference type="SAM" id="MobiDB-lite"/>
    </source>
</evidence>
<reference evidence="5 6" key="1">
    <citation type="submission" date="2019-07" db="EMBL/GenBank/DDBJ databases">
        <title>WGS assembly of Gossypium mustelinum.</title>
        <authorList>
            <person name="Chen Z.J."/>
            <person name="Sreedasyam A."/>
            <person name="Ando A."/>
            <person name="Song Q."/>
            <person name="De L."/>
            <person name="Hulse-Kemp A."/>
            <person name="Ding M."/>
            <person name="Ye W."/>
            <person name="Kirkbride R."/>
            <person name="Jenkins J."/>
            <person name="Plott C."/>
            <person name="Lovell J."/>
            <person name="Lin Y.-M."/>
            <person name="Vaughn R."/>
            <person name="Liu B."/>
            <person name="Li W."/>
            <person name="Simpson S."/>
            <person name="Scheffler B."/>
            <person name="Saski C."/>
            <person name="Grover C."/>
            <person name="Hu G."/>
            <person name="Conover J."/>
            <person name="Carlson J."/>
            <person name="Shu S."/>
            <person name="Boston L."/>
            <person name="Williams M."/>
            <person name="Peterson D."/>
            <person name="Mcgee K."/>
            <person name="Jones D."/>
            <person name="Wendel J."/>
            <person name="Stelly D."/>
            <person name="Grimwood J."/>
            <person name="Schmutz J."/>
        </authorList>
    </citation>
    <scope>NUCLEOTIDE SEQUENCE [LARGE SCALE GENOMIC DNA]</scope>
    <source>
        <strain evidence="5">1408120.09</strain>
    </source>
</reference>
<dbReference type="GO" id="GO:0000776">
    <property type="term" value="C:kinetochore"/>
    <property type="evidence" value="ECO:0007669"/>
    <property type="project" value="InterPro"/>
</dbReference>
<feature type="region of interest" description="Disordered" evidence="4">
    <location>
        <begin position="400"/>
        <end position="432"/>
    </location>
</feature>
<dbReference type="GO" id="GO:0051315">
    <property type="term" value="P:attachment of mitotic spindle microtubules to kinetochore"/>
    <property type="evidence" value="ECO:0007669"/>
    <property type="project" value="TreeGrafter"/>
</dbReference>
<organism evidence="5 6">
    <name type="scientific">Gossypium mustelinum</name>
    <name type="common">Cotton</name>
    <name type="synonym">Gossypium caicoense</name>
    <dbReference type="NCBI Taxonomy" id="34275"/>
    <lineage>
        <taxon>Eukaryota</taxon>
        <taxon>Viridiplantae</taxon>
        <taxon>Streptophyta</taxon>
        <taxon>Embryophyta</taxon>
        <taxon>Tracheophyta</taxon>
        <taxon>Spermatophyta</taxon>
        <taxon>Magnoliopsida</taxon>
        <taxon>eudicotyledons</taxon>
        <taxon>Gunneridae</taxon>
        <taxon>Pentapetalae</taxon>
        <taxon>rosids</taxon>
        <taxon>malvids</taxon>
        <taxon>Malvales</taxon>
        <taxon>Malvaceae</taxon>
        <taxon>Malvoideae</taxon>
        <taxon>Gossypium</taxon>
    </lineage>
</organism>
<dbReference type="EMBL" id="CM017644">
    <property type="protein sequence ID" value="TYJ18004.1"/>
    <property type="molecule type" value="Genomic_DNA"/>
</dbReference>
<feature type="compositionally biased region" description="Basic and acidic residues" evidence="4">
    <location>
        <begin position="295"/>
        <end position="310"/>
    </location>
</feature>
<evidence type="ECO:0008006" key="7">
    <source>
        <dbReference type="Google" id="ProtNLM"/>
    </source>
</evidence>
<dbReference type="GO" id="GO:0051382">
    <property type="term" value="P:kinetochore assembly"/>
    <property type="evidence" value="ECO:0007669"/>
    <property type="project" value="InterPro"/>
</dbReference>
<comment type="subcellular location">
    <subcellularLocation>
        <location evidence="1">Nucleus</location>
    </subcellularLocation>
</comment>
<feature type="compositionally biased region" description="Acidic residues" evidence="4">
    <location>
        <begin position="1"/>
        <end position="10"/>
    </location>
</feature>
<accession>A0A5D2XVQ5</accession>
<feature type="region of interest" description="Disordered" evidence="4">
    <location>
        <begin position="1"/>
        <end position="45"/>
    </location>
</feature>
<dbReference type="PANTHER" id="PTHR16684">
    <property type="entry name" value="CENTROMERE PROTEIN C"/>
    <property type="match status" value="1"/>
</dbReference>
<feature type="region of interest" description="Disordered" evidence="4">
    <location>
        <begin position="264"/>
        <end position="333"/>
    </location>
</feature>
<feature type="compositionally biased region" description="Polar residues" evidence="4">
    <location>
        <begin position="30"/>
        <end position="40"/>
    </location>
</feature>
<protein>
    <recommendedName>
        <fullName evidence="7">Centromere protein C</fullName>
    </recommendedName>
</protein>
<dbReference type="PANTHER" id="PTHR16684:SF11">
    <property type="entry name" value="CENTROMERE PROTEIN C"/>
    <property type="match status" value="1"/>
</dbReference>
<evidence type="ECO:0000256" key="3">
    <source>
        <dbReference type="ARBA" id="ARBA00023242"/>
    </source>
</evidence>
<name>A0A5D2XVQ5_GOSMU</name>
<dbReference type="GO" id="GO:0019237">
    <property type="term" value="F:centromeric DNA binding"/>
    <property type="evidence" value="ECO:0007669"/>
    <property type="project" value="InterPro"/>
</dbReference>
<evidence type="ECO:0000256" key="1">
    <source>
        <dbReference type="ARBA" id="ARBA00004123"/>
    </source>
</evidence>
<feature type="compositionally biased region" description="Polar residues" evidence="4">
    <location>
        <begin position="400"/>
        <end position="413"/>
    </location>
</feature>
<comment type="similarity">
    <text evidence="2">Belongs to the CENP-C/MIF2 family.</text>
</comment>
<gene>
    <name evidence="5" type="ORF">E1A91_A09G092400v1</name>
</gene>
<feature type="compositionally biased region" description="Polar residues" evidence="4">
    <location>
        <begin position="73"/>
        <end position="86"/>
    </location>
</feature>
<feature type="compositionally biased region" description="Basic residues" evidence="4">
    <location>
        <begin position="19"/>
        <end position="29"/>
    </location>
</feature>
<proteinExistence type="inferred from homology"/>
<dbReference type="AlphaFoldDB" id="A0A5D2XVQ5"/>
<dbReference type="InterPro" id="IPR028386">
    <property type="entry name" value="CENP-C/Mif2/cnp3"/>
</dbReference>
<keyword evidence="3" id="KW-0539">Nucleus</keyword>
<keyword evidence="6" id="KW-1185">Reference proteome</keyword>
<feature type="compositionally biased region" description="Polar residues" evidence="4">
    <location>
        <begin position="238"/>
        <end position="252"/>
    </location>
</feature>
<feature type="region of interest" description="Disordered" evidence="4">
    <location>
        <begin position="73"/>
        <end position="95"/>
    </location>
</feature>
<feature type="compositionally biased region" description="Basic residues" evidence="4">
    <location>
        <begin position="498"/>
        <end position="510"/>
    </location>
</feature>
<feature type="region of interest" description="Disordered" evidence="4">
    <location>
        <begin position="230"/>
        <end position="252"/>
    </location>
</feature>
<evidence type="ECO:0000313" key="6">
    <source>
        <dbReference type="Proteomes" id="UP000323597"/>
    </source>
</evidence>
<dbReference type="GO" id="GO:0005634">
    <property type="term" value="C:nucleus"/>
    <property type="evidence" value="ECO:0007669"/>
    <property type="project" value="UniProtKB-SubCell"/>
</dbReference>
<feature type="region of interest" description="Disordered" evidence="4">
    <location>
        <begin position="468"/>
        <end position="510"/>
    </location>
</feature>
<evidence type="ECO:0000256" key="2">
    <source>
        <dbReference type="ARBA" id="ARBA00010291"/>
    </source>
</evidence>
<feature type="region of interest" description="Disordered" evidence="4">
    <location>
        <begin position="346"/>
        <end position="383"/>
    </location>
</feature>
<dbReference type="Proteomes" id="UP000323597">
    <property type="component" value="Chromosome A09"/>
</dbReference>
<evidence type="ECO:0000313" key="5">
    <source>
        <dbReference type="EMBL" id="TYJ18004.1"/>
    </source>
</evidence>
<feature type="compositionally biased region" description="Polar residues" evidence="4">
    <location>
        <begin position="283"/>
        <end position="293"/>
    </location>
</feature>
<feature type="compositionally biased region" description="Basic and acidic residues" evidence="4">
    <location>
        <begin position="416"/>
        <end position="432"/>
    </location>
</feature>
<dbReference type="GO" id="GO:0051455">
    <property type="term" value="P:spindle attachment to meiosis I kinetochore"/>
    <property type="evidence" value="ECO:0007669"/>
    <property type="project" value="TreeGrafter"/>
</dbReference>
<sequence length="602" mass="66890">MSISDAEEVMENPRERRPALGRKRARFSLKHNSSQPTVSLEPSLDIDKLNDPEEFFMAFERIEKAKKEIQKQTGGFPSNLDENAQSMAARPRRPGIARRSVKYKHCYSTSMSPGESFVEELHSPLCGSQQEKSDPVLELEEKLAGSVTKAENNINQLLDHLLSSNYDGDEAVSLLKERLQIKPVDLDKICLPDLQDIRRIDLKASKENLTKPRNSISDLMKGISKRTPNRLAECSVHRSGSPTPPSSLASVSLLKKQSSRFNVLNDPFSNDDIDRSPVRNASPMENTSKQSDQVGIEKEPSVSHSIDRRSSQQQSESFVHHLASPTPPRNPLASMSLQNKYVLQSDPLSHPFPTDNIDKSPGGSASAVESIKKQSSQVDTEKERNVSLLLRRLDSGISAVSSGSQAGLENNGLSRPEVDTDSQTRKPTEFGGRVEDIPSEAVVSAHVQLNVEGTTIVNSHTIQIESDQANPAMDEDHGMDGPSRAVESGQELHEQQNKKGKTKRSAHRVIKRKEISRRQSLAGAGTTFDTEGRRRSTRIRSRPLEFWKGERFLYGRVHSSLSTVIGIKYESPEKADGENPTLKVKSFVSDEYKDLVELAARF</sequence>